<gene>
    <name evidence="1" type="ORF">ACEZDJ_37720</name>
</gene>
<proteinExistence type="predicted"/>
<keyword evidence="2" id="KW-1185">Reference proteome</keyword>
<evidence type="ECO:0000313" key="2">
    <source>
        <dbReference type="Proteomes" id="UP001592528"/>
    </source>
</evidence>
<dbReference type="Pfam" id="PF04978">
    <property type="entry name" value="MST"/>
    <property type="match status" value="1"/>
</dbReference>
<dbReference type="Gene3D" id="1.20.120.450">
    <property type="entry name" value="dinb family like domain"/>
    <property type="match status" value="1"/>
</dbReference>
<evidence type="ECO:0000313" key="1">
    <source>
        <dbReference type="EMBL" id="MFC1407038.1"/>
    </source>
</evidence>
<sequence length="194" mass="21213">MTDDTVRNTTVLNTTVHEPSATAGEAEMLMFALDRSRAQFAWKCGGLDAADLHRPHPPSTLTLAGLLKHMALVEELFTIDFTGEAPGPPLDAPEARTDPDWVWRSAADDTPEYLYSLWRHATEHSQSAMAKALADGGLDQPAKHRTYDDGTAPNLRRLVVDLHDEYARHVGHADLLREAVDGLVGEDPPQSPAS</sequence>
<dbReference type="InterPro" id="IPR034660">
    <property type="entry name" value="DinB/YfiT-like"/>
</dbReference>
<dbReference type="RefSeq" id="WP_030264869.1">
    <property type="nucleotide sequence ID" value="NZ_JBHEZZ010000037.1"/>
</dbReference>
<dbReference type="InterPro" id="IPR007061">
    <property type="entry name" value="MST-like"/>
</dbReference>
<comment type="caution">
    <text evidence="1">The sequence shown here is derived from an EMBL/GenBank/DDBJ whole genome shotgun (WGS) entry which is preliminary data.</text>
</comment>
<protein>
    <submittedName>
        <fullName evidence="1">DUF664 domain-containing protein</fullName>
    </submittedName>
</protein>
<dbReference type="SUPFAM" id="SSF109854">
    <property type="entry name" value="DinB/YfiT-like putative metalloenzymes"/>
    <property type="match status" value="1"/>
</dbReference>
<dbReference type="EMBL" id="JBHEZZ010000037">
    <property type="protein sequence ID" value="MFC1407038.1"/>
    <property type="molecule type" value="Genomic_DNA"/>
</dbReference>
<reference evidence="1 2" key="1">
    <citation type="submission" date="2024-09" db="EMBL/GenBank/DDBJ databases">
        <authorList>
            <person name="Lee S.D."/>
        </authorList>
    </citation>
    <scope>NUCLEOTIDE SEQUENCE [LARGE SCALE GENOMIC DNA]</scope>
    <source>
        <strain evidence="1 2">N1-5</strain>
    </source>
</reference>
<accession>A0ABV6V058</accession>
<dbReference type="Proteomes" id="UP001592528">
    <property type="component" value="Unassembled WGS sequence"/>
</dbReference>
<organism evidence="1 2">
    <name type="scientific">Streptacidiphilus cavernicola</name>
    <dbReference type="NCBI Taxonomy" id="3342716"/>
    <lineage>
        <taxon>Bacteria</taxon>
        <taxon>Bacillati</taxon>
        <taxon>Actinomycetota</taxon>
        <taxon>Actinomycetes</taxon>
        <taxon>Kitasatosporales</taxon>
        <taxon>Streptomycetaceae</taxon>
        <taxon>Streptacidiphilus</taxon>
    </lineage>
</organism>
<name>A0ABV6V058_9ACTN</name>